<evidence type="ECO:0000256" key="3">
    <source>
        <dbReference type="ARBA" id="ARBA00022723"/>
    </source>
</evidence>
<evidence type="ECO:0000256" key="2">
    <source>
        <dbReference type="ARBA" id="ARBA00022617"/>
    </source>
</evidence>
<reference evidence="7" key="1">
    <citation type="submission" date="2024-02" db="EMBL/GenBank/DDBJ databases">
        <authorList>
            <consortium name="ELIXIR-Norway"/>
            <consortium name="Elixir Norway"/>
        </authorList>
    </citation>
    <scope>NUCLEOTIDE SEQUENCE</scope>
</reference>
<dbReference type="InterPro" id="IPR005616">
    <property type="entry name" value="CcmH/CycL/Ccl2/NrfF_N"/>
</dbReference>
<dbReference type="InterPro" id="IPR038297">
    <property type="entry name" value="CcmH/CycL/NrfF/Ccl2_sf"/>
</dbReference>
<accession>A0ABP0TZF8</accession>
<keyword evidence="5" id="KW-1133">Transmembrane helix</keyword>
<dbReference type="Proteomes" id="UP001497512">
    <property type="component" value="Chromosome 15"/>
</dbReference>
<keyword evidence="5" id="KW-0999">Mitochondrion inner membrane</keyword>
<evidence type="ECO:0000313" key="7">
    <source>
        <dbReference type="EMBL" id="CAK9206305.1"/>
    </source>
</evidence>
<keyword evidence="4 5" id="KW-0408">Iron</keyword>
<sequence>MAEERVEDRVRTAQIEARARNISHNVRCLECGHQSIEESQADIAVRLRKVIRDELRAGKTDQEIYTKLTTEYGEAILYSPAFDAQTAVLWIGPVVLVGAIAGATFYRGKTKQRDLGRMADMLLHNIPLTPTERHVLKSLVLPPSLRNRGTQWSWPFMRK</sequence>
<feature type="transmembrane region" description="Helical" evidence="5">
    <location>
        <begin position="87"/>
        <end position="108"/>
    </location>
</feature>
<feature type="domain" description="CcmH/CycL/Ccl2/NrfF N-terminal" evidence="6">
    <location>
        <begin position="7"/>
        <end position="114"/>
    </location>
</feature>
<dbReference type="PANTHER" id="PTHR47601">
    <property type="match status" value="1"/>
</dbReference>
<evidence type="ECO:0000259" key="6">
    <source>
        <dbReference type="Pfam" id="PF03918"/>
    </source>
</evidence>
<dbReference type="CDD" id="cd16378">
    <property type="entry name" value="CcmH_N"/>
    <property type="match status" value="1"/>
</dbReference>
<keyword evidence="5" id="KW-0472">Membrane</keyword>
<dbReference type="EMBL" id="OZ019907">
    <property type="protein sequence ID" value="CAK9206305.1"/>
    <property type="molecule type" value="Genomic_DNA"/>
</dbReference>
<evidence type="ECO:0000256" key="4">
    <source>
        <dbReference type="ARBA" id="ARBA00023004"/>
    </source>
</evidence>
<evidence type="ECO:0000256" key="5">
    <source>
        <dbReference type="RuleBase" id="RU364112"/>
    </source>
</evidence>
<keyword evidence="8" id="KW-1185">Reference proteome</keyword>
<evidence type="ECO:0000313" key="8">
    <source>
        <dbReference type="Proteomes" id="UP001497512"/>
    </source>
</evidence>
<keyword evidence="3 5" id="KW-0479">Metal-binding</keyword>
<name>A0ABP0TZF8_9BRYO</name>
<keyword evidence="2 5" id="KW-0349">Heme</keyword>
<comment type="subcellular location">
    <subcellularLocation>
        <location evidence="5">Mitochondrion inner membrane</location>
    </subcellularLocation>
</comment>
<protein>
    <recommendedName>
        <fullName evidence="5">Cytochrome c-type biogenesis protein</fullName>
    </recommendedName>
</protein>
<keyword evidence="5" id="KW-0812">Transmembrane</keyword>
<keyword evidence="5" id="KW-0496">Mitochondrion</keyword>
<evidence type="ECO:0000256" key="1">
    <source>
        <dbReference type="ARBA" id="ARBA00010342"/>
    </source>
</evidence>
<organism evidence="7 8">
    <name type="scientific">Sphagnum troendelagicum</name>
    <dbReference type="NCBI Taxonomy" id="128251"/>
    <lineage>
        <taxon>Eukaryota</taxon>
        <taxon>Viridiplantae</taxon>
        <taxon>Streptophyta</taxon>
        <taxon>Embryophyta</taxon>
        <taxon>Bryophyta</taxon>
        <taxon>Sphagnophytina</taxon>
        <taxon>Sphagnopsida</taxon>
        <taxon>Sphagnales</taxon>
        <taxon>Sphagnaceae</taxon>
        <taxon>Sphagnum</taxon>
    </lineage>
</organism>
<proteinExistence type="inferred from homology"/>
<dbReference type="PANTHER" id="PTHR47601:SF1">
    <property type="entry name" value="CYTOCHROME C-TYPE BIOGENESIS CCMH-LIKE MITOCHONDRIAL PROTEIN"/>
    <property type="match status" value="1"/>
</dbReference>
<dbReference type="Gene3D" id="1.10.8.640">
    <property type="entry name" value="Cytochrome C biogenesis protein"/>
    <property type="match status" value="1"/>
</dbReference>
<dbReference type="Pfam" id="PF03918">
    <property type="entry name" value="CcmH"/>
    <property type="match status" value="1"/>
</dbReference>
<gene>
    <name evidence="7" type="ORF">CSSPTR1EN2_LOCUS8282</name>
</gene>
<comment type="similarity">
    <text evidence="1 5">Belongs to the CcmH/CycL/Ccl2/NrfF family.</text>
</comment>